<dbReference type="FunFam" id="3.40.30.10:FF:000091">
    <property type="entry name" value="Glutathione S-transferase L2, chloroplastic"/>
    <property type="match status" value="1"/>
</dbReference>
<dbReference type="KEGG" id="dcr:108222973"/>
<comment type="catalytic activity">
    <reaction evidence="3">
        <text>RX + glutathione = an S-substituted glutathione + a halide anion + H(+)</text>
        <dbReference type="Rhea" id="RHEA:16437"/>
        <dbReference type="ChEBI" id="CHEBI:15378"/>
        <dbReference type="ChEBI" id="CHEBI:16042"/>
        <dbReference type="ChEBI" id="CHEBI:17792"/>
        <dbReference type="ChEBI" id="CHEBI:57925"/>
        <dbReference type="ChEBI" id="CHEBI:90779"/>
        <dbReference type="EC" id="2.5.1.18"/>
    </reaction>
</comment>
<dbReference type="PANTHER" id="PTHR44328">
    <property type="entry name" value="GLUTATHIONE S-TRANSFERASE L1"/>
    <property type="match status" value="1"/>
</dbReference>
<name>A0A161XS48_DAUCS</name>
<protein>
    <recommendedName>
        <fullName evidence="1">glutathione transferase</fullName>
        <ecNumber evidence="1">2.5.1.18</ecNumber>
    </recommendedName>
</protein>
<dbReference type="InterPro" id="IPR044629">
    <property type="entry name" value="GSTL1/2/3"/>
</dbReference>
<dbReference type="Gene3D" id="3.40.30.10">
    <property type="entry name" value="Glutaredoxin"/>
    <property type="match status" value="1"/>
</dbReference>
<dbReference type="OMA" id="CPLAHRA"/>
<dbReference type="STRING" id="79200.A0A161XS48"/>
<dbReference type="FunFam" id="1.20.1050.10:FF:000041">
    <property type="entry name" value="Lambda class glutathione S-transferase"/>
    <property type="match status" value="1"/>
</dbReference>
<dbReference type="Gene3D" id="1.20.1050.10">
    <property type="match status" value="1"/>
</dbReference>
<accession>A0A161XS48</accession>
<feature type="domain" description="GST N-terminal" evidence="6">
    <location>
        <begin position="26"/>
        <end position="107"/>
    </location>
</feature>
<dbReference type="AlphaFoldDB" id="A0A161XS48"/>
<dbReference type="Pfam" id="PF13417">
    <property type="entry name" value="GST_N_3"/>
    <property type="match status" value="1"/>
</dbReference>
<dbReference type="InterPro" id="IPR040079">
    <property type="entry name" value="Glutathione_S-Trfase"/>
</dbReference>
<feature type="region of interest" description="Disordered" evidence="5">
    <location>
        <begin position="1"/>
        <end position="20"/>
    </location>
</feature>
<proteinExistence type="inferred from homology"/>
<dbReference type="SUPFAM" id="SSF47616">
    <property type="entry name" value="GST C-terminal domain-like"/>
    <property type="match status" value="1"/>
</dbReference>
<gene>
    <name evidence="7" type="ORF">DCAR_017719</name>
</gene>
<organism evidence="7">
    <name type="scientific">Daucus carota subsp. sativus</name>
    <name type="common">Carrot</name>
    <dbReference type="NCBI Taxonomy" id="79200"/>
    <lineage>
        <taxon>Eukaryota</taxon>
        <taxon>Viridiplantae</taxon>
        <taxon>Streptophyta</taxon>
        <taxon>Embryophyta</taxon>
        <taxon>Tracheophyta</taxon>
        <taxon>Spermatophyta</taxon>
        <taxon>Magnoliopsida</taxon>
        <taxon>eudicotyledons</taxon>
        <taxon>Gunneridae</taxon>
        <taxon>Pentapetalae</taxon>
        <taxon>asterids</taxon>
        <taxon>campanulids</taxon>
        <taxon>Apiales</taxon>
        <taxon>Apiaceae</taxon>
        <taxon>Apioideae</taxon>
        <taxon>Scandiceae</taxon>
        <taxon>Daucinae</taxon>
        <taxon>Daucus</taxon>
        <taxon>Daucus sect. Daucus</taxon>
    </lineage>
</organism>
<evidence type="ECO:0000259" key="6">
    <source>
        <dbReference type="PROSITE" id="PS50404"/>
    </source>
</evidence>
<evidence type="ECO:0000256" key="5">
    <source>
        <dbReference type="SAM" id="MobiDB-lite"/>
    </source>
</evidence>
<dbReference type="PROSITE" id="PS50404">
    <property type="entry name" value="GST_NTER"/>
    <property type="match status" value="1"/>
</dbReference>
<evidence type="ECO:0000313" key="7">
    <source>
        <dbReference type="EMBL" id="KZM94476.1"/>
    </source>
</evidence>
<dbReference type="EC" id="2.5.1.18" evidence="1"/>
<dbReference type="InterPro" id="IPR036249">
    <property type="entry name" value="Thioredoxin-like_sf"/>
</dbReference>
<dbReference type="SFLD" id="SFLDG00358">
    <property type="entry name" value="Main_(cytGST)"/>
    <property type="match status" value="1"/>
</dbReference>
<evidence type="ECO:0000256" key="1">
    <source>
        <dbReference type="ARBA" id="ARBA00012452"/>
    </source>
</evidence>
<evidence type="ECO:0000256" key="4">
    <source>
        <dbReference type="ARBA" id="ARBA00060732"/>
    </source>
</evidence>
<sequence>MATPDVLSARPVELDSTSQPPPLFDGTTRLYISYVCPFAQRVWIARNLKGLQAKIELVPINLQDRPTWYKEKVYAENKVPSLEHDNKVIGESLDLLNYLDNHFEGPALLPDDPAKREFAKELISYSDKWMSTVFNSFRGDPVKEAGGAFDYMETALHKFDDGPFFLGQLSQVDIAYAPHFERMHTFIEDVWKHNVLSGRPKLTAWFEELNKMDAYTVTKADRKEFIAIFKKRFLAPQ</sequence>
<keyword evidence="2" id="KW-0216">Detoxification</keyword>
<comment type="similarity">
    <text evidence="4">Belongs to the GST superfamily. Lambda family.</text>
</comment>
<dbReference type="Pfam" id="PF13410">
    <property type="entry name" value="GST_C_2"/>
    <property type="match status" value="1"/>
</dbReference>
<evidence type="ECO:0000256" key="2">
    <source>
        <dbReference type="ARBA" id="ARBA00022575"/>
    </source>
</evidence>
<dbReference type="GO" id="GO:0009636">
    <property type="term" value="P:response to toxic substance"/>
    <property type="evidence" value="ECO:0007669"/>
    <property type="project" value="UniProtKB-KW"/>
</dbReference>
<dbReference type="InterPro" id="IPR004045">
    <property type="entry name" value="Glutathione_S-Trfase_N"/>
</dbReference>
<comment type="caution">
    <text evidence="7">The sequence shown here is derived from an EMBL/GenBank/DDBJ whole genome shotgun (WGS) entry which is preliminary data.</text>
</comment>
<dbReference type="PANTHER" id="PTHR44328:SF16">
    <property type="entry name" value="PROTEIN IN2-1 HOMOLOG B"/>
    <property type="match status" value="1"/>
</dbReference>
<dbReference type="SUPFAM" id="SSF52833">
    <property type="entry name" value="Thioredoxin-like"/>
    <property type="match status" value="1"/>
</dbReference>
<reference evidence="7" key="1">
    <citation type="journal article" date="2016" name="Nat. Genet.">
        <title>A high-quality carrot genome assembly provides new insights into carotenoid accumulation and asterid genome evolution.</title>
        <authorList>
            <person name="Iorizzo M."/>
            <person name="Ellison S."/>
            <person name="Senalik D."/>
            <person name="Zeng P."/>
            <person name="Satapoomin P."/>
            <person name="Huang J."/>
            <person name="Bowman M."/>
            <person name="Iovene M."/>
            <person name="Sanseverino W."/>
            <person name="Cavagnaro P."/>
            <person name="Yildiz M."/>
            <person name="Macko-Podgorni A."/>
            <person name="Moranska E."/>
            <person name="Grzebelus E."/>
            <person name="Grzebelus D."/>
            <person name="Ashrafi H."/>
            <person name="Zheng Z."/>
            <person name="Cheng S."/>
            <person name="Spooner D."/>
            <person name="Van Deynze A."/>
            <person name="Simon P."/>
        </authorList>
    </citation>
    <scope>NUCLEOTIDE SEQUENCE [LARGE SCALE GENOMIC DNA]</scope>
    <source>
        <tissue evidence="7">Leaf</tissue>
    </source>
</reference>
<dbReference type="Gramene" id="KZM94476">
    <property type="protein sequence ID" value="KZM94476"/>
    <property type="gene ID" value="DCAR_017719"/>
</dbReference>
<dbReference type="SFLD" id="SFLDS00019">
    <property type="entry name" value="Glutathione_Transferase_(cytos"/>
    <property type="match status" value="1"/>
</dbReference>
<dbReference type="OrthoDB" id="4951845at2759"/>
<dbReference type="GO" id="GO:0004364">
    <property type="term" value="F:glutathione transferase activity"/>
    <property type="evidence" value="ECO:0007669"/>
    <property type="project" value="UniProtKB-EC"/>
</dbReference>
<evidence type="ECO:0000256" key="3">
    <source>
        <dbReference type="ARBA" id="ARBA00047960"/>
    </source>
</evidence>
<dbReference type="InterPro" id="IPR036282">
    <property type="entry name" value="Glutathione-S-Trfase_C_sf"/>
</dbReference>
<dbReference type="EMBL" id="LNRQ01000005">
    <property type="protein sequence ID" value="KZM94476.1"/>
    <property type="molecule type" value="Genomic_DNA"/>
</dbReference>